<evidence type="ECO:0000313" key="2">
    <source>
        <dbReference type="RefSeq" id="XP_033456460.1"/>
    </source>
</evidence>
<reference evidence="2" key="3">
    <citation type="submission" date="2025-08" db="UniProtKB">
        <authorList>
            <consortium name="RefSeq"/>
        </authorList>
    </citation>
    <scope>IDENTIFICATION</scope>
    <source>
        <strain evidence="2">CBS 342.82</strain>
    </source>
</reference>
<dbReference type="OrthoDB" id="5314997at2759"/>
<protein>
    <recommendedName>
        <fullName evidence="3">F-box domain-containing protein</fullName>
    </recommendedName>
</protein>
<dbReference type="GeneID" id="54363461"/>
<name>A0A6J3LVW7_9PEZI</name>
<keyword evidence="1" id="KW-1185">Reference proteome</keyword>
<evidence type="ECO:0000313" key="1">
    <source>
        <dbReference type="Proteomes" id="UP000504637"/>
    </source>
</evidence>
<gene>
    <name evidence="2" type="ORF">K489DRAFT_383647</name>
</gene>
<reference evidence="2" key="1">
    <citation type="submission" date="2020-01" db="EMBL/GenBank/DDBJ databases">
        <authorList>
            <consortium name="DOE Joint Genome Institute"/>
            <person name="Haridas S."/>
            <person name="Albert R."/>
            <person name="Binder M."/>
            <person name="Bloem J."/>
            <person name="Labutti K."/>
            <person name="Salamov A."/>
            <person name="Andreopoulos B."/>
            <person name="Baker S.E."/>
            <person name="Barry K."/>
            <person name="Bills G."/>
            <person name="Bluhm B.H."/>
            <person name="Cannon C."/>
            <person name="Castanera R."/>
            <person name="Culley D.E."/>
            <person name="Daum C."/>
            <person name="Ezra D."/>
            <person name="Gonzalez J.B."/>
            <person name="Henrissat B."/>
            <person name="Kuo A."/>
            <person name="Liang C."/>
            <person name="Lipzen A."/>
            <person name="Lutzoni F."/>
            <person name="Magnuson J."/>
            <person name="Mondo S."/>
            <person name="Nolan M."/>
            <person name="Ohm R."/>
            <person name="Pangilinan J."/>
            <person name="Park H.-J."/>
            <person name="Ramirez L."/>
            <person name="Alfaro M."/>
            <person name="Sun H."/>
            <person name="Tritt A."/>
            <person name="Yoshinaga Y."/>
            <person name="Zwiers L.-H."/>
            <person name="Turgeon B.G."/>
            <person name="Goodwin S.B."/>
            <person name="Spatafora J.W."/>
            <person name="Crous P.W."/>
            <person name="Grigoriev I.V."/>
        </authorList>
    </citation>
    <scope>NUCLEOTIDE SEQUENCE</scope>
    <source>
        <strain evidence="2">CBS 342.82</strain>
    </source>
</reference>
<accession>A0A6J3LVW7</accession>
<reference evidence="2" key="2">
    <citation type="submission" date="2020-04" db="EMBL/GenBank/DDBJ databases">
        <authorList>
            <consortium name="NCBI Genome Project"/>
        </authorList>
    </citation>
    <scope>NUCLEOTIDE SEQUENCE</scope>
    <source>
        <strain evidence="2">CBS 342.82</strain>
    </source>
</reference>
<proteinExistence type="predicted"/>
<sequence>MDPPPTEWFYRSLAAREGADSASEAEKFRLKVEDVVRDFRADIVREKEMELRGRGAKWALAAAIWRLEHPPVRRWWACPEEDFDAMKKGDLFEGVGLEEWWRGLEALWKERYRAFHGEDLPEGKMVFEEVCREARSQAEMTRAISPHVRRSLWARVDAASRLQAERLLEALKVLSRRPFRFLDLPVDLRRCVYDYVDLEWKIESSRQRSKLSAAPALLHCCRTIRDELLPMMTLRMNLDLWPDEDFADKLLEFYRASGGAAFARPLKRVQVSFSSRRPGISHDVIFSLNDGRLKHTSGMYQFRKRIRDLPGGIVLELAKLVGIAEARREKENLQGEILILAVVEHFTRFDYLLQPEHPQMRQVLWDWQHAP</sequence>
<dbReference type="AlphaFoldDB" id="A0A6J3LVW7"/>
<dbReference type="Proteomes" id="UP000504637">
    <property type="component" value="Unplaced"/>
</dbReference>
<dbReference type="RefSeq" id="XP_033456460.1">
    <property type="nucleotide sequence ID" value="XM_033605661.1"/>
</dbReference>
<evidence type="ECO:0008006" key="3">
    <source>
        <dbReference type="Google" id="ProtNLM"/>
    </source>
</evidence>
<organism evidence="2">
    <name type="scientific">Dissoconium aciculare CBS 342.82</name>
    <dbReference type="NCBI Taxonomy" id="1314786"/>
    <lineage>
        <taxon>Eukaryota</taxon>
        <taxon>Fungi</taxon>
        <taxon>Dikarya</taxon>
        <taxon>Ascomycota</taxon>
        <taxon>Pezizomycotina</taxon>
        <taxon>Dothideomycetes</taxon>
        <taxon>Dothideomycetidae</taxon>
        <taxon>Mycosphaerellales</taxon>
        <taxon>Dissoconiaceae</taxon>
        <taxon>Dissoconium</taxon>
    </lineage>
</organism>